<dbReference type="Pfam" id="PF09334">
    <property type="entry name" value="tRNA-synt_1g"/>
    <property type="match status" value="1"/>
</dbReference>
<reference evidence="9" key="1">
    <citation type="submission" date="2018-05" db="EMBL/GenBank/DDBJ databases">
        <authorList>
            <person name="Lanie J.A."/>
            <person name="Ng W.-L."/>
            <person name="Kazmierczak K.M."/>
            <person name="Andrzejewski T.M."/>
            <person name="Davidsen T.M."/>
            <person name="Wayne K.J."/>
            <person name="Tettelin H."/>
            <person name="Glass J.I."/>
            <person name="Rusch D."/>
            <person name="Podicherti R."/>
            <person name="Tsui H.-C.T."/>
            <person name="Winkler M.E."/>
        </authorList>
    </citation>
    <scope>NUCLEOTIDE SEQUENCE</scope>
</reference>
<dbReference type="GO" id="GO:0006431">
    <property type="term" value="P:methionyl-tRNA aminoacylation"/>
    <property type="evidence" value="ECO:0007669"/>
    <property type="project" value="InterPro"/>
</dbReference>
<dbReference type="Pfam" id="PF19303">
    <property type="entry name" value="Anticodon_3"/>
    <property type="match status" value="1"/>
</dbReference>
<feature type="non-terminal residue" evidence="9">
    <location>
        <position position="1"/>
    </location>
</feature>
<dbReference type="GO" id="GO:0005524">
    <property type="term" value="F:ATP binding"/>
    <property type="evidence" value="ECO:0007669"/>
    <property type="project" value="UniProtKB-KW"/>
</dbReference>
<dbReference type="SUPFAM" id="SSF47323">
    <property type="entry name" value="Anticodon-binding domain of a subclass of class I aminoacyl-tRNA synthetases"/>
    <property type="match status" value="1"/>
</dbReference>
<sequence length="325" mass="37169">ASIEWASNEGNPSLWHNWWYQPEARSYYFIGKDNIPFHAVVWPAELAGVGRIFPDDPDSSLNMPYDVPANEFMNLEGEKISGSRNWAVWGQDVVERYGPDPVRYYLTINMPETKDTDWSWAEFQQRNNDQLVATWGNLVNRVLSFTYKNFDARVPMPGDLCPEDYKLLDVIKSGFDDVGDLLEAIKLRAALQEAMRLAAEVNKYLEEQEPWSTIKSDPDKASRSIYTALQAIDSLKIIFSPFLPFSSEKLHNYMGYDDTLFGNQSTRNVGEEPLSYVVLEYSNKGAIGKWEPSALVQGQSIRKPSPLFKKLDEEIVLQEMDRLGD</sequence>
<keyword evidence="2" id="KW-0436">Ligase</keyword>
<dbReference type="Gene3D" id="1.10.730.10">
    <property type="entry name" value="Isoleucyl-tRNA Synthetase, Domain 1"/>
    <property type="match status" value="1"/>
</dbReference>
<dbReference type="AlphaFoldDB" id="A0A382PZD1"/>
<dbReference type="PRINTS" id="PR01041">
    <property type="entry name" value="TRNASYNTHMET"/>
</dbReference>
<feature type="domain" description="Methionyl/Leucyl tRNA synthetase" evidence="7">
    <location>
        <begin position="3"/>
        <end position="143"/>
    </location>
</feature>
<dbReference type="EMBL" id="UINC01110070">
    <property type="protein sequence ID" value="SVC77331.1"/>
    <property type="molecule type" value="Genomic_DNA"/>
</dbReference>
<evidence type="ECO:0000256" key="4">
    <source>
        <dbReference type="ARBA" id="ARBA00022840"/>
    </source>
</evidence>
<evidence type="ECO:0000259" key="8">
    <source>
        <dbReference type="Pfam" id="PF19303"/>
    </source>
</evidence>
<dbReference type="GO" id="GO:0005829">
    <property type="term" value="C:cytosol"/>
    <property type="evidence" value="ECO:0007669"/>
    <property type="project" value="TreeGrafter"/>
</dbReference>
<protein>
    <recommendedName>
        <fullName evidence="1">methionine--tRNA ligase</fullName>
        <ecNumber evidence="1">6.1.1.10</ecNumber>
    </recommendedName>
</protein>
<dbReference type="SUPFAM" id="SSF52374">
    <property type="entry name" value="Nucleotidylyl transferase"/>
    <property type="match status" value="1"/>
</dbReference>
<gene>
    <name evidence="9" type="ORF">METZ01_LOCUS330185</name>
</gene>
<evidence type="ECO:0000256" key="1">
    <source>
        <dbReference type="ARBA" id="ARBA00012838"/>
    </source>
</evidence>
<dbReference type="Gene3D" id="3.40.50.620">
    <property type="entry name" value="HUPs"/>
    <property type="match status" value="1"/>
</dbReference>
<dbReference type="InterPro" id="IPR033911">
    <property type="entry name" value="MetRS_core"/>
</dbReference>
<accession>A0A382PZD1</accession>
<keyword evidence="3" id="KW-0547">Nucleotide-binding</keyword>
<keyword evidence="5" id="KW-0648">Protein biosynthesis</keyword>
<dbReference type="EC" id="6.1.1.10" evidence="1"/>
<dbReference type="PANTHER" id="PTHR45765">
    <property type="entry name" value="METHIONINE--TRNA LIGASE"/>
    <property type="match status" value="1"/>
</dbReference>
<dbReference type="InterPro" id="IPR023458">
    <property type="entry name" value="Met-tRNA_ligase_1"/>
</dbReference>
<evidence type="ECO:0000256" key="2">
    <source>
        <dbReference type="ARBA" id="ARBA00022598"/>
    </source>
</evidence>
<dbReference type="InterPro" id="IPR041872">
    <property type="entry name" value="Anticodon_Met"/>
</dbReference>
<keyword evidence="4" id="KW-0067">ATP-binding</keyword>
<dbReference type="GO" id="GO:0004825">
    <property type="term" value="F:methionine-tRNA ligase activity"/>
    <property type="evidence" value="ECO:0007669"/>
    <property type="project" value="UniProtKB-EC"/>
</dbReference>
<evidence type="ECO:0000313" key="9">
    <source>
        <dbReference type="EMBL" id="SVC77331.1"/>
    </source>
</evidence>
<dbReference type="InterPro" id="IPR009080">
    <property type="entry name" value="tRNAsynth_Ia_anticodon-bd"/>
</dbReference>
<dbReference type="InterPro" id="IPR015413">
    <property type="entry name" value="Methionyl/Leucyl_tRNA_Synth"/>
</dbReference>
<dbReference type="InterPro" id="IPR014729">
    <property type="entry name" value="Rossmann-like_a/b/a_fold"/>
</dbReference>
<evidence type="ECO:0000259" key="7">
    <source>
        <dbReference type="Pfam" id="PF09334"/>
    </source>
</evidence>
<evidence type="ECO:0000256" key="5">
    <source>
        <dbReference type="ARBA" id="ARBA00022917"/>
    </source>
</evidence>
<feature type="domain" description="Methionyl-tRNA synthetase anticodon-binding" evidence="8">
    <location>
        <begin position="154"/>
        <end position="264"/>
    </location>
</feature>
<organism evidence="9">
    <name type="scientific">marine metagenome</name>
    <dbReference type="NCBI Taxonomy" id="408172"/>
    <lineage>
        <taxon>unclassified sequences</taxon>
        <taxon>metagenomes</taxon>
        <taxon>ecological metagenomes</taxon>
    </lineage>
</organism>
<dbReference type="PANTHER" id="PTHR45765:SF1">
    <property type="entry name" value="METHIONINE--TRNA LIGASE, CYTOPLASMIC"/>
    <property type="match status" value="1"/>
</dbReference>
<evidence type="ECO:0000256" key="3">
    <source>
        <dbReference type="ARBA" id="ARBA00022741"/>
    </source>
</evidence>
<dbReference type="CDD" id="cd07957">
    <property type="entry name" value="Anticodon_Ia_Met"/>
    <property type="match status" value="1"/>
</dbReference>
<keyword evidence="6" id="KW-0030">Aminoacyl-tRNA synthetase</keyword>
<evidence type="ECO:0000256" key="6">
    <source>
        <dbReference type="ARBA" id="ARBA00023146"/>
    </source>
</evidence>
<proteinExistence type="predicted"/>
<name>A0A382PZD1_9ZZZZ</name>